<dbReference type="InterPro" id="IPR002575">
    <property type="entry name" value="Aminoglycoside_PTrfase"/>
</dbReference>
<dbReference type="STRING" id="231916.A0A409Y203"/>
<sequence>MTVTQLKATDFTYRRRPYIFTDLVWSAWLFLPASLRLTAYRALWKLSKIIGYGATSSLSVRRLVLFNVYAKQGRWATVKEALATQYVWENTSIPVPRVLDVISLGKGKGNFLLLKGMKGREYGPTGITLDIMPKQQRVVFTETLKGWFQQLRSLTPPDDHKISGFMGAEVFSHRISHSDGVGTFKSQDEFHAQKFCTPWEPYDDNLRAALEKRAMTRYRICFTHGDITPFNILVDDDIRPCALIDWECAAWMPEYWEYTRCLYLRERYVEWKELFTQIFPGYEDELAVERAIWDHHTP</sequence>
<dbReference type="InterPro" id="IPR011009">
    <property type="entry name" value="Kinase-like_dom_sf"/>
</dbReference>
<dbReference type="Proteomes" id="UP000284706">
    <property type="component" value="Unassembled WGS sequence"/>
</dbReference>
<proteinExistence type="predicted"/>
<dbReference type="SUPFAM" id="SSF56112">
    <property type="entry name" value="Protein kinase-like (PK-like)"/>
    <property type="match status" value="1"/>
</dbReference>
<reference evidence="2 3" key="1">
    <citation type="journal article" date="2018" name="Evol. Lett.">
        <title>Horizontal gene cluster transfer increased hallucinogenic mushroom diversity.</title>
        <authorList>
            <person name="Reynolds H.T."/>
            <person name="Vijayakumar V."/>
            <person name="Gluck-Thaler E."/>
            <person name="Korotkin H.B."/>
            <person name="Matheny P.B."/>
            <person name="Slot J.C."/>
        </authorList>
    </citation>
    <scope>NUCLEOTIDE SEQUENCE [LARGE SCALE GENOMIC DNA]</scope>
    <source>
        <strain evidence="2 3">SRW20</strain>
    </source>
</reference>
<evidence type="ECO:0000313" key="3">
    <source>
        <dbReference type="Proteomes" id="UP000284706"/>
    </source>
</evidence>
<organism evidence="2 3">
    <name type="scientific">Gymnopilus dilepis</name>
    <dbReference type="NCBI Taxonomy" id="231916"/>
    <lineage>
        <taxon>Eukaryota</taxon>
        <taxon>Fungi</taxon>
        <taxon>Dikarya</taxon>
        <taxon>Basidiomycota</taxon>
        <taxon>Agaricomycotina</taxon>
        <taxon>Agaricomycetes</taxon>
        <taxon>Agaricomycetidae</taxon>
        <taxon>Agaricales</taxon>
        <taxon>Agaricineae</taxon>
        <taxon>Hymenogastraceae</taxon>
        <taxon>Gymnopilus</taxon>
    </lineage>
</organism>
<dbReference type="PANTHER" id="PTHR21310:SF58">
    <property type="entry name" value="AMINOGLYCOSIDE PHOSPHOTRANSFERASE DOMAIN-CONTAINING PROTEIN"/>
    <property type="match status" value="1"/>
</dbReference>
<protein>
    <recommendedName>
        <fullName evidence="1">Aminoglycoside phosphotransferase domain-containing protein</fullName>
    </recommendedName>
</protein>
<dbReference type="PANTHER" id="PTHR21310">
    <property type="entry name" value="AMINOGLYCOSIDE PHOSPHOTRANSFERASE-RELATED-RELATED"/>
    <property type="match status" value="1"/>
</dbReference>
<dbReference type="OrthoDB" id="5404599at2759"/>
<comment type="caution">
    <text evidence="2">The sequence shown here is derived from an EMBL/GenBank/DDBJ whole genome shotgun (WGS) entry which is preliminary data.</text>
</comment>
<name>A0A409Y203_9AGAR</name>
<evidence type="ECO:0000259" key="1">
    <source>
        <dbReference type="Pfam" id="PF01636"/>
    </source>
</evidence>
<dbReference type="Gene3D" id="3.90.1200.10">
    <property type="match status" value="1"/>
</dbReference>
<keyword evidence="3" id="KW-1185">Reference proteome</keyword>
<dbReference type="Pfam" id="PF01636">
    <property type="entry name" value="APH"/>
    <property type="match status" value="1"/>
</dbReference>
<evidence type="ECO:0000313" key="2">
    <source>
        <dbReference type="EMBL" id="PPQ97045.1"/>
    </source>
</evidence>
<dbReference type="InterPro" id="IPR051678">
    <property type="entry name" value="AGP_Transferase"/>
</dbReference>
<feature type="domain" description="Aminoglycoside phosphotransferase" evidence="1">
    <location>
        <begin position="91"/>
        <end position="266"/>
    </location>
</feature>
<dbReference type="EMBL" id="NHYE01001296">
    <property type="protein sequence ID" value="PPQ97045.1"/>
    <property type="molecule type" value="Genomic_DNA"/>
</dbReference>
<accession>A0A409Y203</accession>
<dbReference type="AlphaFoldDB" id="A0A409Y203"/>
<gene>
    <name evidence="2" type="ORF">CVT26_001268</name>
</gene>
<dbReference type="InParanoid" id="A0A409Y203"/>